<keyword evidence="3" id="KW-1185">Reference proteome</keyword>
<dbReference type="InterPro" id="IPR036910">
    <property type="entry name" value="HMG_box_dom_sf"/>
</dbReference>
<evidence type="ECO:0008006" key="4">
    <source>
        <dbReference type="Google" id="ProtNLM"/>
    </source>
</evidence>
<protein>
    <recommendedName>
        <fullName evidence="4">HMG box domain-containing protein</fullName>
    </recommendedName>
</protein>
<dbReference type="OrthoDB" id="6247875at2759"/>
<evidence type="ECO:0000313" key="2">
    <source>
        <dbReference type="EMBL" id="PPQ73371.1"/>
    </source>
</evidence>
<name>A0A409W4F0_9AGAR</name>
<organism evidence="2 3">
    <name type="scientific">Panaeolus cyanescens</name>
    <dbReference type="NCBI Taxonomy" id="181874"/>
    <lineage>
        <taxon>Eukaryota</taxon>
        <taxon>Fungi</taxon>
        <taxon>Dikarya</taxon>
        <taxon>Basidiomycota</taxon>
        <taxon>Agaricomycotina</taxon>
        <taxon>Agaricomycetes</taxon>
        <taxon>Agaricomycetidae</taxon>
        <taxon>Agaricales</taxon>
        <taxon>Agaricineae</taxon>
        <taxon>Galeropsidaceae</taxon>
        <taxon>Panaeolus</taxon>
    </lineage>
</organism>
<dbReference type="SUPFAM" id="SSF47095">
    <property type="entry name" value="HMG-box"/>
    <property type="match status" value="1"/>
</dbReference>
<evidence type="ECO:0000313" key="3">
    <source>
        <dbReference type="Proteomes" id="UP000284842"/>
    </source>
</evidence>
<reference evidence="2 3" key="1">
    <citation type="journal article" date="2018" name="Evol. Lett.">
        <title>Horizontal gene cluster transfer increased hallucinogenic mushroom diversity.</title>
        <authorList>
            <person name="Reynolds H.T."/>
            <person name="Vijayakumar V."/>
            <person name="Gluck-Thaler E."/>
            <person name="Korotkin H.B."/>
            <person name="Matheny P.B."/>
            <person name="Slot J.C."/>
        </authorList>
    </citation>
    <scope>NUCLEOTIDE SEQUENCE [LARGE SCALE GENOMIC DNA]</scope>
    <source>
        <strain evidence="2 3">2629</strain>
    </source>
</reference>
<feature type="compositionally biased region" description="Basic and acidic residues" evidence="1">
    <location>
        <begin position="130"/>
        <end position="142"/>
    </location>
</feature>
<accession>A0A409W4F0</accession>
<feature type="region of interest" description="Disordered" evidence="1">
    <location>
        <begin position="130"/>
        <end position="164"/>
    </location>
</feature>
<feature type="region of interest" description="Disordered" evidence="1">
    <location>
        <begin position="218"/>
        <end position="253"/>
    </location>
</feature>
<dbReference type="EMBL" id="NHTK01005821">
    <property type="protein sequence ID" value="PPQ73371.1"/>
    <property type="molecule type" value="Genomic_DNA"/>
</dbReference>
<dbReference type="InParanoid" id="A0A409W4F0"/>
<feature type="compositionally biased region" description="Low complexity" evidence="1">
    <location>
        <begin position="143"/>
        <end position="164"/>
    </location>
</feature>
<comment type="caution">
    <text evidence="2">The sequence shown here is derived from an EMBL/GenBank/DDBJ whole genome shotgun (WGS) entry which is preliminary data.</text>
</comment>
<sequence>MRNQQKRTLSYEQVIAVLEAANFVVPSPPTTLAEYKEKTPQLVKFKGSKDKIKRPSNSWIVFRAMVSAALKELEFTIEGQKVFLEQGIVSSVASTYWAEADKGIWDEAAVMLSKVHKRMYSNYVFRPQTRAKDRKTDGRRIESTTTSGTGAKKGRGATSRQTLSSSASSAYHTLSLDSFYPVSSSSSGHCAVLVPSSWSNYGTGPGATPSSLNTIEASNQSTAVPQGFHQRSRPPMEGPKPPAPSTSSLADEQTVMPATPAQIAQHNLVQKTQLGLHHQATGNERTYFYNHQLHPDIRPLQQPLFNPSLSRNTNSYGGTTTLPLVYNPAGSSTSNLGHNLCQMNPMIGVGQLSIQQPPRFQTQPGPSSLAQHQGHVNDTFNTWNFESTTIDPALLNLRGSSNHQFYPHPNQLPPYYHAHSRSANEIRRTALAGYVPFFDQATVSASEKPNRELFYNDRLGYIS</sequence>
<evidence type="ECO:0000256" key="1">
    <source>
        <dbReference type="SAM" id="MobiDB-lite"/>
    </source>
</evidence>
<proteinExistence type="predicted"/>
<dbReference type="AlphaFoldDB" id="A0A409W4F0"/>
<dbReference type="Gene3D" id="1.10.30.10">
    <property type="entry name" value="High mobility group box domain"/>
    <property type="match status" value="1"/>
</dbReference>
<gene>
    <name evidence="2" type="ORF">CVT24_008588</name>
</gene>
<dbReference type="Proteomes" id="UP000284842">
    <property type="component" value="Unassembled WGS sequence"/>
</dbReference>